<keyword evidence="4 8" id="KW-0479">Metal-binding</keyword>
<proteinExistence type="inferred from homology"/>
<comment type="similarity">
    <text evidence="1 8">Belongs to the SELO family.</text>
</comment>
<dbReference type="GO" id="GO:0070733">
    <property type="term" value="F:AMPylase activity"/>
    <property type="evidence" value="ECO:0007669"/>
    <property type="project" value="UniProtKB-EC"/>
</dbReference>
<comment type="caution">
    <text evidence="9">The sequence shown here is derived from an EMBL/GenBank/DDBJ whole genome shotgun (WGS) entry which is preliminary data.</text>
</comment>
<dbReference type="PANTHER" id="PTHR12153:SF15">
    <property type="entry name" value="PROTEIN ADENYLYLTRANSFERASE SELO, MITOCHONDRIAL"/>
    <property type="match status" value="1"/>
</dbReference>
<evidence type="ECO:0000256" key="7">
    <source>
        <dbReference type="ARBA" id="ARBA00022842"/>
    </source>
</evidence>
<keyword evidence="5 8" id="KW-0547">Nucleotide-binding</keyword>
<evidence type="ECO:0000256" key="6">
    <source>
        <dbReference type="ARBA" id="ARBA00022840"/>
    </source>
</evidence>
<keyword evidence="6 8" id="KW-0067">ATP-binding</keyword>
<reference evidence="9 10" key="2">
    <citation type="submission" date="2016-03" db="EMBL/GenBank/DDBJ databases">
        <title>New uncultured bacterium of the family Gallionellaceae from acid mine drainage: description and reconstruction of genome based on metagenomic analysis of microbial community.</title>
        <authorList>
            <person name="Kadnikov V."/>
            <person name="Ivasenko D."/>
            <person name="Beletsky A."/>
            <person name="Mardanov A."/>
            <person name="Danilova E."/>
            <person name="Pimenov N."/>
            <person name="Karnachuk O."/>
            <person name="Ravin N."/>
        </authorList>
    </citation>
    <scope>NUCLEOTIDE SEQUENCE [LARGE SCALE GENOMIC DNA]</scope>
    <source>
        <strain evidence="9">ShG14-8</strain>
    </source>
</reference>
<feature type="binding site" evidence="8">
    <location>
        <position position="113"/>
    </location>
    <ligand>
        <name>ATP</name>
        <dbReference type="ChEBI" id="CHEBI:30616"/>
    </ligand>
</feature>
<comment type="catalytic activity">
    <reaction evidence="8">
        <text>L-histidyl-[protein] + UTP = N(tele)-(5'-uridylyl)-L-histidyl-[protein] + diphosphate</text>
        <dbReference type="Rhea" id="RHEA:83891"/>
        <dbReference type="Rhea" id="RHEA-COMP:9745"/>
        <dbReference type="Rhea" id="RHEA-COMP:20239"/>
        <dbReference type="ChEBI" id="CHEBI:29979"/>
        <dbReference type="ChEBI" id="CHEBI:33019"/>
        <dbReference type="ChEBI" id="CHEBI:46398"/>
        <dbReference type="ChEBI" id="CHEBI:233474"/>
    </reaction>
</comment>
<evidence type="ECO:0000313" key="10">
    <source>
        <dbReference type="Proteomes" id="UP000070578"/>
    </source>
</evidence>
<dbReference type="HAMAP" id="MF_00692">
    <property type="entry name" value="SelO"/>
    <property type="match status" value="1"/>
</dbReference>
<feature type="binding site" evidence="8">
    <location>
        <position position="183"/>
    </location>
    <ligand>
        <name>ATP</name>
        <dbReference type="ChEBI" id="CHEBI:30616"/>
    </ligand>
</feature>
<comment type="catalytic activity">
    <reaction evidence="8">
        <text>L-threonyl-[protein] + ATP = 3-O-(5'-adenylyl)-L-threonyl-[protein] + diphosphate</text>
        <dbReference type="Rhea" id="RHEA:54292"/>
        <dbReference type="Rhea" id="RHEA-COMP:11060"/>
        <dbReference type="Rhea" id="RHEA-COMP:13847"/>
        <dbReference type="ChEBI" id="CHEBI:30013"/>
        <dbReference type="ChEBI" id="CHEBI:30616"/>
        <dbReference type="ChEBI" id="CHEBI:33019"/>
        <dbReference type="ChEBI" id="CHEBI:138113"/>
        <dbReference type="EC" id="2.7.7.108"/>
    </reaction>
</comment>
<feature type="binding site" evidence="8">
    <location>
        <position position="125"/>
    </location>
    <ligand>
        <name>ATP</name>
        <dbReference type="ChEBI" id="CHEBI:30616"/>
    </ligand>
</feature>
<feature type="binding site" evidence="8">
    <location>
        <position position="93"/>
    </location>
    <ligand>
        <name>ATP</name>
        <dbReference type="ChEBI" id="CHEBI:30616"/>
    </ligand>
</feature>
<keyword evidence="3 8" id="KW-0548">Nucleotidyltransferase</keyword>
<reference evidence="9 10" key="1">
    <citation type="submission" date="2016-02" db="EMBL/GenBank/DDBJ databases">
        <authorList>
            <person name="Wen L."/>
            <person name="He K."/>
            <person name="Yang H."/>
        </authorList>
    </citation>
    <scope>NUCLEOTIDE SEQUENCE [LARGE SCALE GENOMIC DNA]</scope>
    <source>
        <strain evidence="9">ShG14-8</strain>
    </source>
</reference>
<keyword evidence="7 8" id="KW-0460">Magnesium</keyword>
<dbReference type="AlphaFoldDB" id="A0A139BRZ8"/>
<dbReference type="Proteomes" id="UP000070578">
    <property type="component" value="Unassembled WGS sequence"/>
</dbReference>
<evidence type="ECO:0000256" key="2">
    <source>
        <dbReference type="ARBA" id="ARBA00022679"/>
    </source>
</evidence>
<comment type="catalytic activity">
    <reaction evidence="8">
        <text>L-seryl-[protein] + UTP = O-(5'-uridylyl)-L-seryl-[protein] + diphosphate</text>
        <dbReference type="Rhea" id="RHEA:64604"/>
        <dbReference type="Rhea" id="RHEA-COMP:9863"/>
        <dbReference type="Rhea" id="RHEA-COMP:16635"/>
        <dbReference type="ChEBI" id="CHEBI:29999"/>
        <dbReference type="ChEBI" id="CHEBI:33019"/>
        <dbReference type="ChEBI" id="CHEBI:46398"/>
        <dbReference type="ChEBI" id="CHEBI:156051"/>
    </reaction>
</comment>
<evidence type="ECO:0000256" key="8">
    <source>
        <dbReference type="HAMAP-Rule" id="MF_00692"/>
    </source>
</evidence>
<name>A0A139BRZ8_9PROT</name>
<feature type="binding site" evidence="8">
    <location>
        <position position="90"/>
    </location>
    <ligand>
        <name>ATP</name>
        <dbReference type="ChEBI" id="CHEBI:30616"/>
    </ligand>
</feature>
<gene>
    <name evidence="8" type="primary">ydiU</name>
    <name evidence="8" type="synonym">selO</name>
    <name evidence="9" type="ORF">AWT59_2110</name>
</gene>
<dbReference type="PANTHER" id="PTHR12153">
    <property type="entry name" value="SELENOPROTEIN O"/>
    <property type="match status" value="1"/>
</dbReference>
<dbReference type="PATRIC" id="fig|1796491.3.peg.2304"/>
<evidence type="ECO:0000256" key="3">
    <source>
        <dbReference type="ARBA" id="ARBA00022695"/>
    </source>
</evidence>
<dbReference type="EMBL" id="LSLI01000057">
    <property type="protein sequence ID" value="KXS31774.1"/>
    <property type="molecule type" value="Genomic_DNA"/>
</dbReference>
<feature type="binding site" evidence="8">
    <location>
        <position position="176"/>
    </location>
    <ligand>
        <name>ATP</name>
        <dbReference type="ChEBI" id="CHEBI:30616"/>
    </ligand>
</feature>
<accession>A0A139BRZ8</accession>
<comment type="catalytic activity">
    <reaction evidence="8">
        <text>L-tyrosyl-[protein] + UTP = O-(5'-uridylyl)-L-tyrosyl-[protein] + diphosphate</text>
        <dbReference type="Rhea" id="RHEA:83887"/>
        <dbReference type="Rhea" id="RHEA-COMP:10136"/>
        <dbReference type="Rhea" id="RHEA-COMP:20238"/>
        <dbReference type="ChEBI" id="CHEBI:33019"/>
        <dbReference type="ChEBI" id="CHEBI:46398"/>
        <dbReference type="ChEBI" id="CHEBI:46858"/>
        <dbReference type="ChEBI" id="CHEBI:90602"/>
    </reaction>
</comment>
<evidence type="ECO:0000256" key="1">
    <source>
        <dbReference type="ARBA" id="ARBA00009747"/>
    </source>
</evidence>
<feature type="active site" description="Proton acceptor" evidence="8">
    <location>
        <position position="252"/>
    </location>
</feature>
<comment type="cofactor">
    <cofactor evidence="8">
        <name>Mg(2+)</name>
        <dbReference type="ChEBI" id="CHEBI:18420"/>
    </cofactor>
    <cofactor evidence="8">
        <name>Mn(2+)</name>
        <dbReference type="ChEBI" id="CHEBI:29035"/>
    </cofactor>
</comment>
<dbReference type="Pfam" id="PF02696">
    <property type="entry name" value="SelO"/>
    <property type="match status" value="1"/>
</dbReference>
<feature type="binding site" evidence="8">
    <location>
        <position position="253"/>
    </location>
    <ligand>
        <name>Mg(2+)</name>
        <dbReference type="ChEBI" id="CHEBI:18420"/>
    </ligand>
</feature>
<evidence type="ECO:0000256" key="5">
    <source>
        <dbReference type="ARBA" id="ARBA00022741"/>
    </source>
</evidence>
<comment type="catalytic activity">
    <reaction evidence="8">
        <text>L-seryl-[protein] + ATP = 3-O-(5'-adenylyl)-L-seryl-[protein] + diphosphate</text>
        <dbReference type="Rhea" id="RHEA:58120"/>
        <dbReference type="Rhea" id="RHEA-COMP:9863"/>
        <dbReference type="Rhea" id="RHEA-COMP:15073"/>
        <dbReference type="ChEBI" id="CHEBI:29999"/>
        <dbReference type="ChEBI" id="CHEBI:30616"/>
        <dbReference type="ChEBI" id="CHEBI:33019"/>
        <dbReference type="ChEBI" id="CHEBI:142516"/>
        <dbReference type="EC" id="2.7.7.108"/>
    </reaction>
</comment>
<evidence type="ECO:0000313" key="9">
    <source>
        <dbReference type="EMBL" id="KXS31774.1"/>
    </source>
</evidence>
<protein>
    <recommendedName>
        <fullName evidence="8">Protein nucleotidyltransferase YdiU</fullName>
        <ecNumber evidence="8">2.7.7.-</ecNumber>
    </recommendedName>
    <alternativeName>
        <fullName evidence="8">Protein adenylyltransferase YdiU</fullName>
        <ecNumber evidence="8">2.7.7.108</ecNumber>
    </alternativeName>
    <alternativeName>
        <fullName evidence="8">Protein uridylyltransferase YdiU</fullName>
        <ecNumber evidence="8">2.7.7.-</ecNumber>
    </alternativeName>
</protein>
<dbReference type="EC" id="2.7.7.108" evidence="8"/>
<organism evidence="9 10">
    <name type="scientific">Candidatus Gallionella acididurans</name>
    <dbReference type="NCBI Taxonomy" id="1796491"/>
    <lineage>
        <taxon>Bacteria</taxon>
        <taxon>Pseudomonadati</taxon>
        <taxon>Pseudomonadota</taxon>
        <taxon>Betaproteobacteria</taxon>
        <taxon>Nitrosomonadales</taxon>
        <taxon>Gallionellaceae</taxon>
        <taxon>Gallionella</taxon>
    </lineage>
</organism>
<keyword evidence="8" id="KW-0464">Manganese</keyword>
<feature type="binding site" evidence="8">
    <location>
        <position position="262"/>
    </location>
    <ligand>
        <name>Mg(2+)</name>
        <dbReference type="ChEBI" id="CHEBI:18420"/>
    </ligand>
</feature>
<keyword evidence="2 8" id="KW-0808">Transferase</keyword>
<comment type="function">
    <text evidence="8">Nucleotidyltransferase involved in the post-translational modification of proteins. It can catalyze the addition of adenosine monophosphate (AMP) or uridine monophosphate (UMP) to a protein, resulting in modifications known as AMPylation and UMPylation.</text>
</comment>
<comment type="catalytic activity">
    <reaction evidence="8">
        <text>L-tyrosyl-[protein] + ATP = O-(5'-adenylyl)-L-tyrosyl-[protein] + diphosphate</text>
        <dbReference type="Rhea" id="RHEA:54288"/>
        <dbReference type="Rhea" id="RHEA-COMP:10136"/>
        <dbReference type="Rhea" id="RHEA-COMP:13846"/>
        <dbReference type="ChEBI" id="CHEBI:30616"/>
        <dbReference type="ChEBI" id="CHEBI:33019"/>
        <dbReference type="ChEBI" id="CHEBI:46858"/>
        <dbReference type="ChEBI" id="CHEBI:83624"/>
        <dbReference type="EC" id="2.7.7.108"/>
    </reaction>
</comment>
<feature type="binding site" evidence="8">
    <location>
        <position position="92"/>
    </location>
    <ligand>
        <name>ATP</name>
        <dbReference type="ChEBI" id="CHEBI:30616"/>
    </ligand>
</feature>
<feature type="binding site" evidence="8">
    <location>
        <position position="262"/>
    </location>
    <ligand>
        <name>ATP</name>
        <dbReference type="ChEBI" id="CHEBI:30616"/>
    </ligand>
</feature>
<dbReference type="EC" id="2.7.7.-" evidence="8"/>
<dbReference type="GO" id="GO:0000287">
    <property type="term" value="F:magnesium ion binding"/>
    <property type="evidence" value="ECO:0007669"/>
    <property type="project" value="UniProtKB-UniRule"/>
</dbReference>
<dbReference type="NCBIfam" id="NF000658">
    <property type="entry name" value="PRK00029.1"/>
    <property type="match status" value="1"/>
</dbReference>
<dbReference type="GO" id="GO:0005524">
    <property type="term" value="F:ATP binding"/>
    <property type="evidence" value="ECO:0007669"/>
    <property type="project" value="UniProtKB-UniRule"/>
</dbReference>
<dbReference type="GO" id="GO:0030145">
    <property type="term" value="F:manganese ion binding"/>
    <property type="evidence" value="ECO:0007669"/>
    <property type="project" value="UniProtKB-UniRule"/>
</dbReference>
<evidence type="ECO:0000256" key="4">
    <source>
        <dbReference type="ARBA" id="ARBA00022723"/>
    </source>
</evidence>
<feature type="binding site" evidence="8">
    <location>
        <position position="126"/>
    </location>
    <ligand>
        <name>ATP</name>
        <dbReference type="ChEBI" id="CHEBI:30616"/>
    </ligand>
</feature>
<dbReference type="InterPro" id="IPR003846">
    <property type="entry name" value="SelO"/>
</dbReference>
<sequence length="489" mass="55029">MNKLDRLNFENTFARLPDSFHSRLNPTPLPDPYLVSFNAEAARLIDLDSEEISRSDFAGYFTGNYLLPGSEPLSMLYAGHQFGHFVPQLGDGRAILLGEVRNRGGELWDVQLKGAGITPYSRQGDGRAVLRSSIREYLCSEAMHGLGIPTSRALCIVGSDEEVYRESIETAAVLTRLSPSHVRFGSFEVFYHRGQHEQVATLADYVIARHFPHLVDDADRYQLFFHEVTLRTARLMAHWQAAGFSHGVMNTDNMSILGLTFDYGPFGFMERYDPGYICNHSDPRGRYAYDQQPQIGLWNLACLAQALSPLIPAEQARDVLDGYAQAYHRHYAELMGAKLGLINAARDDIHLIGSLLALMHANRIDYTNLFRSLGDFNSSADATNEKLRGQFIDRAAFDAWAAAYRARLQQAPVTDSERKTRMAAVNPKYILRNYLAQNAIEKAEKQHDFSEIDRLLKLLAHPFDEQPEMESYAAAPPDWAQQIEVSCSS</sequence>